<dbReference type="InterPro" id="IPR004111">
    <property type="entry name" value="Repressor_TetR_C"/>
</dbReference>
<dbReference type="GO" id="GO:0003677">
    <property type="term" value="F:DNA binding"/>
    <property type="evidence" value="ECO:0007669"/>
    <property type="project" value="UniProtKB-UniRule"/>
</dbReference>
<organism evidence="6 7">
    <name type="scientific">Amycolatopsis acidicola</name>
    <dbReference type="NCBI Taxonomy" id="2596893"/>
    <lineage>
        <taxon>Bacteria</taxon>
        <taxon>Bacillati</taxon>
        <taxon>Actinomycetota</taxon>
        <taxon>Actinomycetes</taxon>
        <taxon>Pseudonocardiales</taxon>
        <taxon>Pseudonocardiaceae</taxon>
        <taxon>Amycolatopsis</taxon>
    </lineage>
</organism>
<evidence type="ECO:0000313" key="6">
    <source>
        <dbReference type="EMBL" id="KAA9165733.1"/>
    </source>
</evidence>
<evidence type="ECO:0000256" key="2">
    <source>
        <dbReference type="ARBA" id="ARBA00023125"/>
    </source>
</evidence>
<keyword evidence="2 4" id="KW-0238">DNA-binding</keyword>
<dbReference type="InterPro" id="IPR036271">
    <property type="entry name" value="Tet_transcr_reg_TetR-rel_C_sf"/>
</dbReference>
<gene>
    <name evidence="6" type="ORF">FPZ12_004380</name>
</gene>
<dbReference type="Proteomes" id="UP000319769">
    <property type="component" value="Unassembled WGS sequence"/>
</dbReference>
<evidence type="ECO:0000256" key="1">
    <source>
        <dbReference type="ARBA" id="ARBA00023015"/>
    </source>
</evidence>
<dbReference type="InterPro" id="IPR001647">
    <property type="entry name" value="HTH_TetR"/>
</dbReference>
<keyword evidence="1" id="KW-0805">Transcription regulation</keyword>
<dbReference type="SUPFAM" id="SSF48498">
    <property type="entry name" value="Tetracyclin repressor-like, C-terminal domain"/>
    <property type="match status" value="1"/>
</dbReference>
<dbReference type="AlphaFoldDB" id="A0A5N0VJR6"/>
<dbReference type="InterPro" id="IPR009057">
    <property type="entry name" value="Homeodomain-like_sf"/>
</dbReference>
<protein>
    <submittedName>
        <fullName evidence="6">TetR/AcrR family transcriptional regulator</fullName>
    </submittedName>
</protein>
<proteinExistence type="predicted"/>
<reference evidence="6" key="1">
    <citation type="submission" date="2019-09" db="EMBL/GenBank/DDBJ databases">
        <authorList>
            <person name="Teo W.F.A."/>
            <person name="Duangmal K."/>
        </authorList>
    </citation>
    <scope>NUCLEOTIDE SEQUENCE [LARGE SCALE GENOMIC DNA]</scope>
    <source>
        <strain evidence="6">K81G1</strain>
    </source>
</reference>
<name>A0A5N0VJR6_9PSEU</name>
<evidence type="ECO:0000256" key="4">
    <source>
        <dbReference type="PROSITE-ProRule" id="PRU00335"/>
    </source>
</evidence>
<dbReference type="RefSeq" id="WP_144745650.1">
    <property type="nucleotide sequence ID" value="NZ_VMNW02000004.1"/>
</dbReference>
<keyword evidence="3" id="KW-0804">Transcription</keyword>
<dbReference type="Pfam" id="PF00440">
    <property type="entry name" value="TetR_N"/>
    <property type="match status" value="1"/>
</dbReference>
<dbReference type="OrthoDB" id="3173376at2"/>
<sequence length="238" mass="26087">MANSAALPGRPRSRDAAGLPAVTPARIIDAALELTARHGLSNWTLRQLAGAVEAYPAVIYHHVGDREAVVTAVVDRVIGMYPVPPAELHWREWFRTLFTELRAVLTQYPGVARRLSVAGPTVHAAAETVDRGVRVLQAAGFGHDSPVVYRFLSNAVCLFVSVEDDQRSQPEVIARNIAEWSGYRDNAELPGMAAMSQSVHELTTDPAIRENYFGDLFQFAMERCLDGVAARLAVVKDR</sequence>
<dbReference type="EMBL" id="VMNW02000004">
    <property type="protein sequence ID" value="KAA9165733.1"/>
    <property type="molecule type" value="Genomic_DNA"/>
</dbReference>
<dbReference type="PROSITE" id="PS50977">
    <property type="entry name" value="HTH_TETR_2"/>
    <property type="match status" value="1"/>
</dbReference>
<accession>A0A5N0VJR6</accession>
<feature type="DNA-binding region" description="H-T-H motif" evidence="4">
    <location>
        <begin position="44"/>
        <end position="63"/>
    </location>
</feature>
<dbReference type="Pfam" id="PF02909">
    <property type="entry name" value="TetR_C_1"/>
    <property type="match status" value="1"/>
</dbReference>
<keyword evidence="7" id="KW-1185">Reference proteome</keyword>
<evidence type="ECO:0000256" key="3">
    <source>
        <dbReference type="ARBA" id="ARBA00023163"/>
    </source>
</evidence>
<dbReference type="GO" id="GO:0045892">
    <property type="term" value="P:negative regulation of DNA-templated transcription"/>
    <property type="evidence" value="ECO:0007669"/>
    <property type="project" value="InterPro"/>
</dbReference>
<dbReference type="Gene3D" id="1.10.357.10">
    <property type="entry name" value="Tetracycline Repressor, domain 2"/>
    <property type="match status" value="1"/>
</dbReference>
<feature type="domain" description="HTH tetR-type" evidence="5">
    <location>
        <begin position="21"/>
        <end position="81"/>
    </location>
</feature>
<dbReference type="SUPFAM" id="SSF46689">
    <property type="entry name" value="Homeodomain-like"/>
    <property type="match status" value="1"/>
</dbReference>
<evidence type="ECO:0000259" key="5">
    <source>
        <dbReference type="PROSITE" id="PS50977"/>
    </source>
</evidence>
<comment type="caution">
    <text evidence="6">The sequence shown here is derived from an EMBL/GenBank/DDBJ whole genome shotgun (WGS) entry which is preliminary data.</text>
</comment>
<evidence type="ECO:0000313" key="7">
    <source>
        <dbReference type="Proteomes" id="UP000319769"/>
    </source>
</evidence>